<proteinExistence type="inferred from homology"/>
<dbReference type="Pfam" id="PF00795">
    <property type="entry name" value="CN_hydrolase"/>
    <property type="match status" value="1"/>
</dbReference>
<dbReference type="Gene3D" id="3.60.110.10">
    <property type="entry name" value="Carbon-nitrogen hydrolase"/>
    <property type="match status" value="1"/>
</dbReference>
<dbReference type="SUPFAM" id="SSF56317">
    <property type="entry name" value="Carbon-nitrogen hydrolase"/>
    <property type="match status" value="1"/>
</dbReference>
<organism evidence="3 4">
    <name type="scientific">Actinoplanes sichuanensis</name>
    <dbReference type="NCBI Taxonomy" id="512349"/>
    <lineage>
        <taxon>Bacteria</taxon>
        <taxon>Bacillati</taxon>
        <taxon>Actinomycetota</taxon>
        <taxon>Actinomycetes</taxon>
        <taxon>Micromonosporales</taxon>
        <taxon>Micromonosporaceae</taxon>
        <taxon>Actinoplanes</taxon>
    </lineage>
</organism>
<dbReference type="PROSITE" id="PS50263">
    <property type="entry name" value="CN_HYDROLASE"/>
    <property type="match status" value="1"/>
</dbReference>
<comment type="similarity">
    <text evidence="1">Belongs to the carbon-nitrogen hydrolase superfamily. NIT1/NIT2 family.</text>
</comment>
<dbReference type="InterPro" id="IPR003010">
    <property type="entry name" value="C-N_Hydrolase"/>
</dbReference>
<dbReference type="RefSeq" id="WP_317786725.1">
    <property type="nucleotide sequence ID" value="NZ_AP028461.1"/>
</dbReference>
<evidence type="ECO:0000256" key="1">
    <source>
        <dbReference type="ARBA" id="ARBA00010613"/>
    </source>
</evidence>
<feature type="domain" description="CN hydrolase" evidence="2">
    <location>
        <begin position="1"/>
        <end position="242"/>
    </location>
</feature>
<dbReference type="EMBL" id="JBHTMK010000002">
    <property type="protein sequence ID" value="MFD1363866.1"/>
    <property type="molecule type" value="Genomic_DNA"/>
</dbReference>
<dbReference type="PANTHER" id="PTHR23088">
    <property type="entry name" value="NITRILASE-RELATED"/>
    <property type="match status" value="1"/>
</dbReference>
<name>A0ABW3ZZQ7_9ACTN</name>
<evidence type="ECO:0000259" key="2">
    <source>
        <dbReference type="PROSITE" id="PS50263"/>
    </source>
</evidence>
<dbReference type="InterPro" id="IPR036526">
    <property type="entry name" value="C-N_Hydrolase_sf"/>
</dbReference>
<evidence type="ECO:0000313" key="3">
    <source>
        <dbReference type="EMBL" id="MFD1363866.1"/>
    </source>
</evidence>
<accession>A0ABW3ZZQ7</accession>
<keyword evidence="3" id="KW-0378">Hydrolase</keyword>
<dbReference type="Proteomes" id="UP001597183">
    <property type="component" value="Unassembled WGS sequence"/>
</dbReference>
<protein>
    <submittedName>
        <fullName evidence="3">Carbon-nitrogen hydrolase family protein</fullName>
    </submittedName>
</protein>
<reference evidence="4" key="1">
    <citation type="journal article" date="2019" name="Int. J. Syst. Evol. Microbiol.">
        <title>The Global Catalogue of Microorganisms (GCM) 10K type strain sequencing project: providing services to taxonomists for standard genome sequencing and annotation.</title>
        <authorList>
            <consortium name="The Broad Institute Genomics Platform"/>
            <consortium name="The Broad Institute Genome Sequencing Center for Infectious Disease"/>
            <person name="Wu L."/>
            <person name="Ma J."/>
        </authorList>
    </citation>
    <scope>NUCLEOTIDE SEQUENCE [LARGE SCALE GENOMIC DNA]</scope>
    <source>
        <strain evidence="4">CCM 7526</strain>
    </source>
</reference>
<dbReference type="GO" id="GO:0016787">
    <property type="term" value="F:hydrolase activity"/>
    <property type="evidence" value="ECO:0007669"/>
    <property type="project" value="UniProtKB-KW"/>
</dbReference>
<sequence length="242" mass="25970">MRIGACQTPELLDDVPAALATVEEFAARPEASGMDVLLFPECFLQGYTVTPEHLLRTGYDLASPSFAAILERLAPIRPTLVLGLIERRGTRFHNTAAVISGGTLLGAYRKTHLVDGEAAFTPGDGYPVFDIGGVRFGINICYDTRFPAPAAAVAAQGARVLLVPAQNMMRRTNAEHWKPLHHRIRAERARETGMWLVSADVTGERGTSHIGYGPTSVISPAGEVLTQVAPMTVGLVTVEIAP</sequence>
<evidence type="ECO:0000313" key="4">
    <source>
        <dbReference type="Proteomes" id="UP001597183"/>
    </source>
</evidence>
<gene>
    <name evidence="3" type="ORF">ACFQ5G_00760</name>
</gene>
<keyword evidence="4" id="KW-1185">Reference proteome</keyword>
<dbReference type="PANTHER" id="PTHR23088:SF27">
    <property type="entry name" value="DEAMINATED GLUTATHIONE AMIDASE"/>
    <property type="match status" value="1"/>
</dbReference>
<dbReference type="CDD" id="cd07197">
    <property type="entry name" value="nitrilase"/>
    <property type="match status" value="1"/>
</dbReference>
<comment type="caution">
    <text evidence="3">The sequence shown here is derived from an EMBL/GenBank/DDBJ whole genome shotgun (WGS) entry which is preliminary data.</text>
</comment>